<feature type="region of interest" description="Disordered" evidence="9">
    <location>
        <begin position="375"/>
        <end position="394"/>
    </location>
</feature>
<keyword evidence="3 8" id="KW-0812">Transmembrane</keyword>
<dbReference type="PANTHER" id="PTHR11003">
    <property type="entry name" value="POTASSIUM CHANNEL, SUBFAMILY K"/>
    <property type="match status" value="1"/>
</dbReference>
<feature type="transmembrane region" description="Helical" evidence="10">
    <location>
        <begin position="18"/>
        <end position="38"/>
    </location>
</feature>
<dbReference type="InterPro" id="IPR013099">
    <property type="entry name" value="K_chnl_dom"/>
</dbReference>
<dbReference type="WBParaSite" id="ASIM_0001756101-mRNA-1">
    <property type="protein sequence ID" value="ASIM_0001756101-mRNA-1"/>
    <property type="gene ID" value="ASIM_0001756101"/>
</dbReference>
<evidence type="ECO:0000256" key="1">
    <source>
        <dbReference type="ARBA" id="ARBA00004141"/>
    </source>
</evidence>
<accession>A0A0M3K9B9</accession>
<evidence type="ECO:0000256" key="2">
    <source>
        <dbReference type="ARBA" id="ARBA00022448"/>
    </source>
</evidence>
<dbReference type="GO" id="GO:0015271">
    <property type="term" value="F:outward rectifier potassium channel activity"/>
    <property type="evidence" value="ECO:0007669"/>
    <property type="project" value="TreeGrafter"/>
</dbReference>
<dbReference type="GO" id="GO:0005886">
    <property type="term" value="C:plasma membrane"/>
    <property type="evidence" value="ECO:0007669"/>
    <property type="project" value="TreeGrafter"/>
</dbReference>
<evidence type="ECO:0000256" key="5">
    <source>
        <dbReference type="ARBA" id="ARBA00023065"/>
    </source>
</evidence>
<dbReference type="GO" id="GO:0030322">
    <property type="term" value="P:stabilization of membrane potential"/>
    <property type="evidence" value="ECO:0007669"/>
    <property type="project" value="TreeGrafter"/>
</dbReference>
<keyword evidence="5 8" id="KW-0406">Ion transport</keyword>
<evidence type="ECO:0000256" key="6">
    <source>
        <dbReference type="ARBA" id="ARBA00023136"/>
    </source>
</evidence>
<dbReference type="Proteomes" id="UP000267096">
    <property type="component" value="Unassembled WGS sequence"/>
</dbReference>
<evidence type="ECO:0000313" key="12">
    <source>
        <dbReference type="EMBL" id="VDK59166.1"/>
    </source>
</evidence>
<feature type="transmembrane region" description="Helical" evidence="10">
    <location>
        <begin position="141"/>
        <end position="159"/>
    </location>
</feature>
<dbReference type="PRINTS" id="PR01333">
    <property type="entry name" value="2POREKCHANEL"/>
</dbReference>
<reference evidence="12 13" key="2">
    <citation type="submission" date="2018-11" db="EMBL/GenBank/DDBJ databases">
        <authorList>
            <consortium name="Pathogen Informatics"/>
        </authorList>
    </citation>
    <scope>NUCLEOTIDE SEQUENCE [LARGE SCALE GENOMIC DNA]</scope>
</reference>
<comment type="subcellular location">
    <subcellularLocation>
        <location evidence="1">Membrane</location>
        <topology evidence="1">Multi-pass membrane protein</topology>
    </subcellularLocation>
</comment>
<evidence type="ECO:0000256" key="4">
    <source>
        <dbReference type="ARBA" id="ARBA00022989"/>
    </source>
</evidence>
<dbReference type="SUPFAM" id="SSF81324">
    <property type="entry name" value="Voltage-gated potassium channels"/>
    <property type="match status" value="2"/>
</dbReference>
<evidence type="ECO:0000259" key="11">
    <source>
        <dbReference type="Pfam" id="PF07885"/>
    </source>
</evidence>
<dbReference type="Gene3D" id="1.10.287.70">
    <property type="match status" value="1"/>
</dbReference>
<dbReference type="InterPro" id="IPR003280">
    <property type="entry name" value="2pore_dom_K_chnl"/>
</dbReference>
<dbReference type="PANTHER" id="PTHR11003:SF324">
    <property type="entry name" value="POTASSIUM CHANNEL DOMAIN-CONTAINING PROTEIN"/>
    <property type="match status" value="1"/>
</dbReference>
<protein>
    <submittedName>
        <fullName evidence="14">TWiK family of potassium channels protein 18 (inferred by orthology to a C. elegans protein)</fullName>
    </submittedName>
</protein>
<dbReference type="AlphaFoldDB" id="A0A0M3K9B9"/>
<dbReference type="GO" id="GO:0022841">
    <property type="term" value="F:potassium ion leak channel activity"/>
    <property type="evidence" value="ECO:0007669"/>
    <property type="project" value="TreeGrafter"/>
</dbReference>
<evidence type="ECO:0000256" key="9">
    <source>
        <dbReference type="SAM" id="MobiDB-lite"/>
    </source>
</evidence>
<evidence type="ECO:0000256" key="3">
    <source>
        <dbReference type="ARBA" id="ARBA00022692"/>
    </source>
</evidence>
<keyword evidence="13" id="KW-1185">Reference proteome</keyword>
<reference evidence="14" key="1">
    <citation type="submission" date="2017-02" db="UniProtKB">
        <authorList>
            <consortium name="WormBaseParasite"/>
        </authorList>
    </citation>
    <scope>IDENTIFICATION</scope>
</reference>
<dbReference type="EMBL" id="UYRR01033603">
    <property type="protein sequence ID" value="VDK59166.1"/>
    <property type="molecule type" value="Genomic_DNA"/>
</dbReference>
<dbReference type="Pfam" id="PF07885">
    <property type="entry name" value="Ion_trans_2"/>
    <property type="match status" value="2"/>
</dbReference>
<evidence type="ECO:0000256" key="10">
    <source>
        <dbReference type="SAM" id="Phobius"/>
    </source>
</evidence>
<organism evidence="14">
    <name type="scientific">Anisakis simplex</name>
    <name type="common">Herring worm</name>
    <dbReference type="NCBI Taxonomy" id="6269"/>
    <lineage>
        <taxon>Eukaryota</taxon>
        <taxon>Metazoa</taxon>
        <taxon>Ecdysozoa</taxon>
        <taxon>Nematoda</taxon>
        <taxon>Chromadorea</taxon>
        <taxon>Rhabditida</taxon>
        <taxon>Spirurina</taxon>
        <taxon>Ascaridomorpha</taxon>
        <taxon>Ascaridoidea</taxon>
        <taxon>Anisakidae</taxon>
        <taxon>Anisakis</taxon>
        <taxon>Anisakis simplex complex</taxon>
    </lineage>
</organism>
<feature type="transmembrane region" description="Helical" evidence="10">
    <location>
        <begin position="307"/>
        <end position="328"/>
    </location>
</feature>
<evidence type="ECO:0000256" key="7">
    <source>
        <dbReference type="ARBA" id="ARBA00023303"/>
    </source>
</evidence>
<proteinExistence type="inferred from homology"/>
<dbReference type="OrthoDB" id="297496at2759"/>
<feature type="domain" description="Potassium channel" evidence="11">
    <location>
        <begin position="109"/>
        <end position="166"/>
    </location>
</feature>
<comment type="similarity">
    <text evidence="8">Belongs to the two pore domain potassium channel (TC 1.A.1.8) family.</text>
</comment>
<keyword evidence="6 10" id="KW-0472">Membrane</keyword>
<gene>
    <name evidence="12" type="ORF">ASIM_LOCUS16967</name>
</gene>
<feature type="transmembrane region" description="Helical" evidence="10">
    <location>
        <begin position="111"/>
        <end position="129"/>
    </location>
</feature>
<evidence type="ECO:0000256" key="8">
    <source>
        <dbReference type="RuleBase" id="RU003857"/>
    </source>
</evidence>
<keyword evidence="4 10" id="KW-1133">Transmembrane helix</keyword>
<evidence type="ECO:0000313" key="14">
    <source>
        <dbReference type="WBParaSite" id="ASIM_0001756101-mRNA-1"/>
    </source>
</evidence>
<keyword evidence="7 8" id="KW-0407">Ion channel</keyword>
<sequence>MFWNHFIIKYAEWRLQHLLLLIILILYSLVGAVSFVAFEQSNELANRAKDEADKLRRSEMAKSKLFKDLRRYQRIFYGPRSSMTFKSLHSIIENYDQEMQFHDGTDRPIRWTLWGGLYYAGTIYTTIGYGDMATETTGGRIFTMFYAAAGIPLVITILNDWGSVLFHAMQLLWKAHLHRAVNKTIYWFRLWKHKMGFQEKRPKRSTSEQKLVRSLAILLKCERSIAASSLVSFTEFRFQLDCDSQSDGAEDSIPMAAVVVLLMFWVMVCAIVFCFFESWSLFESIYFFVVSLTTIGFGDLTPNHRVAVANFLLILMGLSVVSMSINVVQMQLESMFSKIMHSIDRDFKKKLLGSFKLLEIPLKQTREVTNFLETNRSNHQSAAKETPDETTVEGKLKTDEDVEKGVQGKVEEKDFISDYKQKNIHGTDRLLMIFMSKHQKKLLNDRYEARARMRNGDCQTRWDRETEEVQTDKVKQLDELKTLKPLQEEDARSSPEKFYIYNTGE</sequence>
<keyword evidence="2 8" id="KW-0813">Transport</keyword>
<feature type="domain" description="Potassium channel" evidence="11">
    <location>
        <begin position="261"/>
        <end position="332"/>
    </location>
</feature>
<name>A0A0M3K9B9_ANISI</name>
<evidence type="ECO:0000313" key="13">
    <source>
        <dbReference type="Proteomes" id="UP000267096"/>
    </source>
</evidence>
<feature type="transmembrane region" description="Helical" evidence="10">
    <location>
        <begin position="253"/>
        <end position="276"/>
    </location>
</feature>